<dbReference type="Pfam" id="PF10592">
    <property type="entry name" value="AIPR"/>
    <property type="match status" value="1"/>
</dbReference>
<feature type="domain" description="Abortive phage infection protein C-terminal" evidence="2">
    <location>
        <begin position="5"/>
        <end position="241"/>
    </location>
</feature>
<comment type="caution">
    <text evidence="3">The sequence shown here is derived from an EMBL/GenBank/DDBJ whole genome shotgun (WGS) entry which is preliminary data.</text>
</comment>
<gene>
    <name evidence="3" type="ORF">HDF12_003570</name>
</gene>
<evidence type="ECO:0000256" key="1">
    <source>
        <dbReference type="SAM" id="MobiDB-lite"/>
    </source>
</evidence>
<evidence type="ECO:0000259" key="2">
    <source>
        <dbReference type="Pfam" id="PF10592"/>
    </source>
</evidence>
<accession>A0A7Y9T476</accession>
<dbReference type="EMBL" id="JACCCV010000002">
    <property type="protein sequence ID" value="NYF53171.1"/>
    <property type="molecule type" value="Genomic_DNA"/>
</dbReference>
<organism evidence="3 4">
    <name type="scientific">Tunturiibacter lichenicola</name>
    <dbReference type="NCBI Taxonomy" id="2051959"/>
    <lineage>
        <taxon>Bacteria</taxon>
        <taxon>Pseudomonadati</taxon>
        <taxon>Acidobacteriota</taxon>
        <taxon>Terriglobia</taxon>
        <taxon>Terriglobales</taxon>
        <taxon>Acidobacteriaceae</taxon>
        <taxon>Tunturiibacter</taxon>
    </lineage>
</organism>
<name>A0A7Y9T476_9BACT</name>
<feature type="region of interest" description="Disordered" evidence="1">
    <location>
        <begin position="310"/>
        <end position="332"/>
    </location>
</feature>
<reference evidence="3 4" key="1">
    <citation type="submission" date="2020-07" db="EMBL/GenBank/DDBJ databases">
        <title>Genomic Encyclopedia of Type Strains, Phase IV (KMG-V): Genome sequencing to study the core and pangenomes of soil and plant-associated prokaryotes.</title>
        <authorList>
            <person name="Whitman W."/>
        </authorList>
    </citation>
    <scope>NUCLEOTIDE SEQUENCE [LARGE SCALE GENOMIC DNA]</scope>
    <source>
        <strain evidence="3 4">M8UP30</strain>
    </source>
</reference>
<dbReference type="AlphaFoldDB" id="A0A7Y9T476"/>
<evidence type="ECO:0000313" key="4">
    <source>
        <dbReference type="Proteomes" id="UP000534186"/>
    </source>
</evidence>
<dbReference type="InterPro" id="IPR018891">
    <property type="entry name" value="AIPR_C"/>
</dbReference>
<protein>
    <recommendedName>
        <fullName evidence="2">Abortive phage infection protein C-terminal domain-containing protein</fullName>
    </recommendedName>
</protein>
<dbReference type="Proteomes" id="UP000534186">
    <property type="component" value="Unassembled WGS sequence"/>
</dbReference>
<sequence>MEYIFDANVRDHAPDVKVNKGIQTTLSNPGGDDFWWLNNGVTIIASDATLKAGALQIESPMIVNGLQTSYELFHHFKNDGGDKKDQRTIMVKVIVNSKDDTSDRIINATNSQTKIDAINLHATEKVQRTIETALKTAGYFYDRRKNFYRNQGKPAAKIITIPFMAQAVTAIVLQQPDHARARPGTVAEKNYKELFSDKYPVNLYPKCVEIVKRAQRFLSDQSDVRRADNLNLLYYLAMYSASAAIGSVKPNRQAIADLDVATVTETVMVNGYEWTSQKFKELGGDDKAAKGPHLAEALRKHLLATFAKKKSVTGKKSQLPNKEVTSDGSLVQ</sequence>
<proteinExistence type="predicted"/>
<evidence type="ECO:0000313" key="3">
    <source>
        <dbReference type="EMBL" id="NYF53171.1"/>
    </source>
</evidence>